<dbReference type="PANTHER" id="PTHR40469">
    <property type="entry name" value="SECRETED GLYCOSYL HYDROLASE"/>
    <property type="match status" value="1"/>
</dbReference>
<dbReference type="STRING" id="388413.ALPR1_13025"/>
<evidence type="ECO:0000313" key="2">
    <source>
        <dbReference type="EMBL" id="EAZ83144.1"/>
    </source>
</evidence>
<dbReference type="Proteomes" id="UP000003919">
    <property type="component" value="Chromosome"/>
</dbReference>
<dbReference type="PANTHER" id="PTHR40469:SF2">
    <property type="entry name" value="GALACTOSE-BINDING DOMAIN-LIKE SUPERFAMILY PROTEIN"/>
    <property type="match status" value="1"/>
</dbReference>
<name>A3HTH6_9BACT</name>
<reference evidence="2 3" key="1">
    <citation type="journal article" date="2011" name="J. Bacteriol.">
        <title>Complete genome sequence of Algoriphagus sp. PR1, bacterial prey of a colony-forming choanoflagellate.</title>
        <authorList>
            <person name="Alegado R.A."/>
            <person name="Ferriera S."/>
            <person name="Nusbaum C."/>
            <person name="Young S.K."/>
            <person name="Zeng Q."/>
            <person name="Imamovic A."/>
            <person name="Fairclough S.R."/>
            <person name="King N."/>
        </authorList>
    </citation>
    <scope>NUCLEOTIDE SEQUENCE [LARGE SCALE GENOMIC DNA]</scope>
    <source>
        <strain evidence="2 3">PR1</strain>
    </source>
</reference>
<accession>A3HTH6</accession>
<feature type="domain" description="ThuA-like" evidence="1">
    <location>
        <begin position="95"/>
        <end position="336"/>
    </location>
</feature>
<dbReference type="EMBL" id="AAXU02000001">
    <property type="protein sequence ID" value="EAZ83144.1"/>
    <property type="molecule type" value="Genomic_DNA"/>
</dbReference>
<organism evidence="2 3">
    <name type="scientific">Algoriphagus machipongonensis</name>
    <dbReference type="NCBI Taxonomy" id="388413"/>
    <lineage>
        <taxon>Bacteria</taxon>
        <taxon>Pseudomonadati</taxon>
        <taxon>Bacteroidota</taxon>
        <taxon>Cytophagia</taxon>
        <taxon>Cytophagales</taxon>
        <taxon>Cyclobacteriaceae</taxon>
        <taxon>Algoriphagus</taxon>
    </lineage>
</organism>
<dbReference type="Gene3D" id="3.40.50.880">
    <property type="match status" value="1"/>
</dbReference>
<gene>
    <name evidence="2" type="ORF">ALPR1_13025</name>
</gene>
<dbReference type="SUPFAM" id="SSF52317">
    <property type="entry name" value="Class I glutamine amidotransferase-like"/>
    <property type="match status" value="1"/>
</dbReference>
<protein>
    <submittedName>
        <fullName evidence="2">Glycosyl hydrolase</fullName>
    </submittedName>
</protein>
<dbReference type="HOGENOM" id="CLU_920441_0_0_10"/>
<comment type="caution">
    <text evidence="2">The sequence shown here is derived from an EMBL/GenBank/DDBJ whole genome shotgun (WGS) entry which is preliminary data.</text>
</comment>
<evidence type="ECO:0000313" key="3">
    <source>
        <dbReference type="Proteomes" id="UP000003919"/>
    </source>
</evidence>
<dbReference type="InterPro" id="IPR029062">
    <property type="entry name" value="Class_I_gatase-like"/>
</dbReference>
<dbReference type="eggNOG" id="COG3828">
    <property type="taxonomic scope" value="Bacteria"/>
</dbReference>
<keyword evidence="3" id="KW-1185">Reference proteome</keyword>
<dbReference type="InterPro" id="IPR029010">
    <property type="entry name" value="ThuA-like"/>
</dbReference>
<evidence type="ECO:0000259" key="1">
    <source>
        <dbReference type="Pfam" id="PF06283"/>
    </source>
</evidence>
<keyword evidence="2" id="KW-0378">Hydrolase</keyword>
<dbReference type="Pfam" id="PF06283">
    <property type="entry name" value="ThuA"/>
    <property type="match status" value="1"/>
</dbReference>
<dbReference type="EMBL" id="CM001023">
    <property type="protein sequence ID" value="EAZ83144.1"/>
    <property type="molecule type" value="Genomic_DNA"/>
</dbReference>
<proteinExistence type="predicted"/>
<dbReference type="GO" id="GO:0016787">
    <property type="term" value="F:hydrolase activity"/>
    <property type="evidence" value="ECO:0007669"/>
    <property type="project" value="UniProtKB-KW"/>
</dbReference>
<sequence>MDGRLKSTKASRNILLIIMENSGYWASILKIFKSKLMNKNHLTNKAFIYAIVFISFIGGACSQSMPEVELNDEWKNKIYELAPEEATYPFKEKKKVLVFSLHTGFWHWVNPHTEAMFKILGEKSEAFEVSSSTDIAMMEKDKLKEFDLVIFNNTNSKPTYRNLFVDKLSEDESMDSVSVWKKAEELEKNVLNYVKKGGGFFVIHGGNTTFNNSMAFSELIGGSFDYHPKQQPIHVRLVDHKHPLVQAFPADGFVHTDEPYFYKNAYDALDFKPLLYFNNSEIEAQRKGQELTEGVTYVAWIRKEGKGKVLYCAASHNAQSFENPDLLQFYLDGMQYLVGDVKVDETPIGK</sequence>
<dbReference type="AlphaFoldDB" id="A3HTH6"/>